<keyword evidence="8" id="KW-0547">Nucleotide-binding</keyword>
<dbReference type="NCBIfam" id="TIGR00878">
    <property type="entry name" value="purM"/>
    <property type="match status" value="1"/>
</dbReference>
<dbReference type="Pfam" id="PF00586">
    <property type="entry name" value="AIRS"/>
    <property type="match status" value="1"/>
</dbReference>
<dbReference type="InterPro" id="IPR004733">
    <property type="entry name" value="PurM_cligase"/>
</dbReference>
<dbReference type="InterPro" id="IPR036921">
    <property type="entry name" value="PurM-like_N_sf"/>
</dbReference>
<evidence type="ECO:0000256" key="11">
    <source>
        <dbReference type="ARBA" id="ARBA00031908"/>
    </source>
</evidence>
<dbReference type="GO" id="GO:0006189">
    <property type="term" value="P:'de novo' IMP biosynthetic process"/>
    <property type="evidence" value="ECO:0007669"/>
    <property type="project" value="UniProtKB-UniPathway"/>
</dbReference>
<comment type="similarity">
    <text evidence="3">Belongs to the AIR synthase family.</text>
</comment>
<dbReference type="HAMAP" id="MF_00741">
    <property type="entry name" value="AIRS"/>
    <property type="match status" value="1"/>
</dbReference>
<keyword evidence="6" id="KW-0963">Cytoplasm</keyword>
<protein>
    <recommendedName>
        <fullName evidence="5">Phosphoribosylformylglycinamidine cyclo-ligase</fullName>
        <ecNumber evidence="4">6.3.3.1</ecNumber>
    </recommendedName>
    <alternativeName>
        <fullName evidence="12">AIR synthase</fullName>
    </alternativeName>
    <alternativeName>
        <fullName evidence="13">AIRS</fullName>
    </alternativeName>
    <alternativeName>
        <fullName evidence="11">Phosphoribosyl-aminoimidazole synthetase</fullName>
    </alternativeName>
</protein>
<sequence length="344" mass="37103">MATYKDAGVNIKATDAMIEDIASFSKQTAGPGQITGIGGFAGIFDLKKCGYSDPLLVTSTDGIGTKILLGIETGLLDGLGFDLVGMCLNDTVCHGADPLFFLDYYASSKIDKSSFLKIIKSIVLACKENKCELIGGETAEMPGVYQPNDFDLAGFCVGAVERNKLLPKKDIMKEGDILIGVASSGFHSNGYSLVRKVLKDNSCDLNGKTPFDSNWKTLGEAVMEPTRLYHSILKSLIEKNIIKGMAHITGGGITGNVPRMLPDNLGANIKKILLPQNNLFDWFQDIASMKEQDMFATFNCGVGMILVIDSKEKNSFFELVSGNEDFLEIGSLTTSSQSNHCSIS</sequence>
<comment type="subcellular location">
    <subcellularLocation>
        <location evidence="1">Cytoplasm</location>
    </subcellularLocation>
</comment>
<evidence type="ECO:0000256" key="5">
    <source>
        <dbReference type="ARBA" id="ARBA00020367"/>
    </source>
</evidence>
<dbReference type="EMBL" id="UINC01001366">
    <property type="protein sequence ID" value="SUZ78777.1"/>
    <property type="molecule type" value="Genomic_DNA"/>
</dbReference>
<dbReference type="Gene3D" id="3.90.650.10">
    <property type="entry name" value="PurM-like C-terminal domain"/>
    <property type="match status" value="1"/>
</dbReference>
<dbReference type="UniPathway" id="UPA00074">
    <property type="reaction ID" value="UER00129"/>
</dbReference>
<gene>
    <name evidence="17" type="ORF">METZ01_LOCUS31631</name>
</gene>
<evidence type="ECO:0000259" key="16">
    <source>
        <dbReference type="Pfam" id="PF02769"/>
    </source>
</evidence>
<evidence type="ECO:0000256" key="2">
    <source>
        <dbReference type="ARBA" id="ARBA00004686"/>
    </source>
</evidence>
<evidence type="ECO:0000256" key="14">
    <source>
        <dbReference type="ARBA" id="ARBA00049057"/>
    </source>
</evidence>
<evidence type="ECO:0000256" key="7">
    <source>
        <dbReference type="ARBA" id="ARBA00022598"/>
    </source>
</evidence>
<evidence type="ECO:0000313" key="17">
    <source>
        <dbReference type="EMBL" id="SUZ78777.1"/>
    </source>
</evidence>
<evidence type="ECO:0000256" key="8">
    <source>
        <dbReference type="ARBA" id="ARBA00022741"/>
    </source>
</evidence>
<dbReference type="GO" id="GO:0005829">
    <property type="term" value="C:cytosol"/>
    <property type="evidence" value="ECO:0007669"/>
    <property type="project" value="TreeGrafter"/>
</dbReference>
<feature type="domain" description="PurM-like N-terminal" evidence="15">
    <location>
        <begin position="55"/>
        <end position="160"/>
    </location>
</feature>
<dbReference type="InterPro" id="IPR036676">
    <property type="entry name" value="PurM-like_C_sf"/>
</dbReference>
<evidence type="ECO:0000256" key="6">
    <source>
        <dbReference type="ARBA" id="ARBA00022490"/>
    </source>
</evidence>
<dbReference type="GO" id="GO:0004637">
    <property type="term" value="F:phosphoribosylamine-glycine ligase activity"/>
    <property type="evidence" value="ECO:0007669"/>
    <property type="project" value="TreeGrafter"/>
</dbReference>
<evidence type="ECO:0000256" key="13">
    <source>
        <dbReference type="ARBA" id="ARBA00033093"/>
    </source>
</evidence>
<evidence type="ECO:0000256" key="3">
    <source>
        <dbReference type="ARBA" id="ARBA00010280"/>
    </source>
</evidence>
<feature type="domain" description="PurM-like C-terminal" evidence="16">
    <location>
        <begin position="173"/>
        <end position="335"/>
    </location>
</feature>
<evidence type="ECO:0000256" key="9">
    <source>
        <dbReference type="ARBA" id="ARBA00022755"/>
    </source>
</evidence>
<organism evidence="17">
    <name type="scientific">marine metagenome</name>
    <dbReference type="NCBI Taxonomy" id="408172"/>
    <lineage>
        <taxon>unclassified sequences</taxon>
        <taxon>metagenomes</taxon>
        <taxon>ecological metagenomes</taxon>
    </lineage>
</organism>
<dbReference type="SUPFAM" id="SSF55326">
    <property type="entry name" value="PurM N-terminal domain-like"/>
    <property type="match status" value="1"/>
</dbReference>
<name>A0A381QL98_9ZZZZ</name>
<dbReference type="Gene3D" id="3.30.1330.10">
    <property type="entry name" value="PurM-like, N-terminal domain"/>
    <property type="match status" value="1"/>
</dbReference>
<keyword evidence="9" id="KW-0658">Purine biosynthesis</keyword>
<evidence type="ECO:0000256" key="12">
    <source>
        <dbReference type="ARBA" id="ARBA00032931"/>
    </source>
</evidence>
<comment type="catalytic activity">
    <reaction evidence="14">
        <text>2-formamido-N(1)-(5-O-phospho-beta-D-ribosyl)acetamidine + ATP = 5-amino-1-(5-phospho-beta-D-ribosyl)imidazole + ADP + phosphate + H(+)</text>
        <dbReference type="Rhea" id="RHEA:23032"/>
        <dbReference type="ChEBI" id="CHEBI:15378"/>
        <dbReference type="ChEBI" id="CHEBI:30616"/>
        <dbReference type="ChEBI" id="CHEBI:43474"/>
        <dbReference type="ChEBI" id="CHEBI:137981"/>
        <dbReference type="ChEBI" id="CHEBI:147287"/>
        <dbReference type="ChEBI" id="CHEBI:456216"/>
        <dbReference type="EC" id="6.3.3.1"/>
    </reaction>
</comment>
<dbReference type="AlphaFoldDB" id="A0A381QL98"/>
<evidence type="ECO:0000256" key="10">
    <source>
        <dbReference type="ARBA" id="ARBA00022840"/>
    </source>
</evidence>
<dbReference type="SUPFAM" id="SSF56042">
    <property type="entry name" value="PurM C-terminal domain-like"/>
    <property type="match status" value="1"/>
</dbReference>
<proteinExistence type="inferred from homology"/>
<evidence type="ECO:0000259" key="15">
    <source>
        <dbReference type="Pfam" id="PF00586"/>
    </source>
</evidence>
<keyword evidence="10" id="KW-0067">ATP-binding</keyword>
<dbReference type="EC" id="6.3.3.1" evidence="4"/>
<dbReference type="InterPro" id="IPR010918">
    <property type="entry name" value="PurM-like_C_dom"/>
</dbReference>
<dbReference type="InterPro" id="IPR016188">
    <property type="entry name" value="PurM-like_N"/>
</dbReference>
<dbReference type="PANTHER" id="PTHR10520:SF12">
    <property type="entry name" value="TRIFUNCTIONAL PURINE BIOSYNTHETIC PROTEIN ADENOSINE-3"/>
    <property type="match status" value="1"/>
</dbReference>
<evidence type="ECO:0000256" key="1">
    <source>
        <dbReference type="ARBA" id="ARBA00004496"/>
    </source>
</evidence>
<dbReference type="CDD" id="cd02196">
    <property type="entry name" value="PurM"/>
    <property type="match status" value="1"/>
</dbReference>
<dbReference type="GO" id="GO:0046084">
    <property type="term" value="P:adenine biosynthetic process"/>
    <property type="evidence" value="ECO:0007669"/>
    <property type="project" value="TreeGrafter"/>
</dbReference>
<dbReference type="GO" id="GO:0004641">
    <property type="term" value="F:phosphoribosylformylglycinamidine cyclo-ligase activity"/>
    <property type="evidence" value="ECO:0007669"/>
    <property type="project" value="UniProtKB-EC"/>
</dbReference>
<evidence type="ECO:0000256" key="4">
    <source>
        <dbReference type="ARBA" id="ARBA00013047"/>
    </source>
</evidence>
<keyword evidence="7" id="KW-0436">Ligase</keyword>
<dbReference type="Pfam" id="PF02769">
    <property type="entry name" value="AIRS_C"/>
    <property type="match status" value="1"/>
</dbReference>
<dbReference type="GO" id="GO:0005524">
    <property type="term" value="F:ATP binding"/>
    <property type="evidence" value="ECO:0007669"/>
    <property type="project" value="UniProtKB-KW"/>
</dbReference>
<dbReference type="PANTHER" id="PTHR10520">
    <property type="entry name" value="TRIFUNCTIONAL PURINE BIOSYNTHETIC PROTEIN ADENOSINE-3-RELATED"/>
    <property type="match status" value="1"/>
</dbReference>
<reference evidence="17" key="1">
    <citation type="submission" date="2018-05" db="EMBL/GenBank/DDBJ databases">
        <authorList>
            <person name="Lanie J.A."/>
            <person name="Ng W.-L."/>
            <person name="Kazmierczak K.M."/>
            <person name="Andrzejewski T.M."/>
            <person name="Davidsen T.M."/>
            <person name="Wayne K.J."/>
            <person name="Tettelin H."/>
            <person name="Glass J.I."/>
            <person name="Rusch D."/>
            <person name="Podicherti R."/>
            <person name="Tsui H.-C.T."/>
            <person name="Winkler M.E."/>
        </authorList>
    </citation>
    <scope>NUCLEOTIDE SEQUENCE</scope>
</reference>
<accession>A0A381QL98</accession>
<dbReference type="FunFam" id="3.90.650.10:FF:000011">
    <property type="entry name" value="Phosphoribosylformylglycinamidine cyclo-ligase"/>
    <property type="match status" value="1"/>
</dbReference>
<comment type="pathway">
    <text evidence="2">Purine metabolism; IMP biosynthesis via de novo pathway; 5-amino-1-(5-phospho-D-ribosyl)imidazole from N(2)-formyl-N(1)-(5-phospho-D-ribosyl)glycinamide: step 2/2.</text>
</comment>